<dbReference type="GO" id="GO:0005886">
    <property type="term" value="C:plasma membrane"/>
    <property type="evidence" value="ECO:0007669"/>
    <property type="project" value="UniProtKB-ARBA"/>
</dbReference>
<evidence type="ECO:0000256" key="4">
    <source>
        <dbReference type="ARBA" id="ARBA00022989"/>
    </source>
</evidence>
<dbReference type="PANTHER" id="PTHR34857:SF2">
    <property type="entry name" value="SLL0384 PROTEIN"/>
    <property type="match status" value="1"/>
</dbReference>
<dbReference type="Proteomes" id="UP000265614">
    <property type="component" value="Unassembled WGS sequence"/>
</dbReference>
<dbReference type="PANTHER" id="PTHR34857">
    <property type="entry name" value="SLL0384 PROTEIN"/>
    <property type="match status" value="1"/>
</dbReference>
<dbReference type="InterPro" id="IPR051611">
    <property type="entry name" value="ECF_transporter_component"/>
</dbReference>
<dbReference type="InterPro" id="IPR003339">
    <property type="entry name" value="ABC/ECF_trnsptr_transmembrane"/>
</dbReference>
<feature type="transmembrane region" description="Helical" evidence="6">
    <location>
        <begin position="69"/>
        <end position="95"/>
    </location>
</feature>
<evidence type="ECO:0000256" key="2">
    <source>
        <dbReference type="ARBA" id="ARBA00022475"/>
    </source>
</evidence>
<keyword evidence="3 6" id="KW-0812">Transmembrane</keyword>
<dbReference type="AlphaFoldDB" id="A0A3A3Z1B2"/>
<sequence>MSLLAPLATDPSAPLARRGPLAKLGAALVVMAVLLVTVDPLTPAVLLAAELLALPFAGVPPRALLRRGWPLLIAALSLALANALLTDVGTGRVLLDAGPLHLTADGLAVGLTAGLRVLAVALPGVVAFATIDPVDLADALAQQLRLPPRPVYGALAAWRLVLLLAEDRRSLARARRARGVDARGPVAAVRLGTGTLLGLLVAAVRRATRLATAMDARGFDSGLARTYARRQVLDRGDVALLAGATALALGATALSVAVGVWEPLLS</sequence>
<keyword evidence="4 6" id="KW-1133">Transmembrane helix</keyword>
<reference evidence="7 8" key="1">
    <citation type="submission" date="2018-09" db="EMBL/GenBank/DDBJ databases">
        <title>YIM 75000 draft genome.</title>
        <authorList>
            <person name="Tang S."/>
            <person name="Feng Y."/>
        </authorList>
    </citation>
    <scope>NUCLEOTIDE SEQUENCE [LARGE SCALE GENOMIC DNA]</scope>
    <source>
        <strain evidence="7 8">YIM 75000</strain>
    </source>
</reference>
<dbReference type="EMBL" id="QZEZ01000001">
    <property type="protein sequence ID" value="RJK98040.1"/>
    <property type="molecule type" value="Genomic_DNA"/>
</dbReference>
<protein>
    <submittedName>
        <fullName evidence="7">Energy-coupling factor transporter transmembrane protein EcfT</fullName>
    </submittedName>
</protein>
<dbReference type="Pfam" id="PF02361">
    <property type="entry name" value="CbiQ"/>
    <property type="match status" value="1"/>
</dbReference>
<evidence type="ECO:0000256" key="1">
    <source>
        <dbReference type="ARBA" id="ARBA00004141"/>
    </source>
</evidence>
<keyword evidence="2" id="KW-1003">Cell membrane</keyword>
<evidence type="ECO:0000256" key="5">
    <source>
        <dbReference type="ARBA" id="ARBA00023136"/>
    </source>
</evidence>
<feature type="transmembrane region" description="Helical" evidence="6">
    <location>
        <begin position="238"/>
        <end position="261"/>
    </location>
</feature>
<dbReference type="OrthoDB" id="6400at2"/>
<evidence type="ECO:0000256" key="6">
    <source>
        <dbReference type="SAM" id="Phobius"/>
    </source>
</evidence>
<feature type="transmembrane region" description="Helical" evidence="6">
    <location>
        <begin position="24"/>
        <end position="49"/>
    </location>
</feature>
<proteinExistence type="predicted"/>
<keyword evidence="5 6" id="KW-0472">Membrane</keyword>
<comment type="caution">
    <text evidence="7">The sequence shown here is derived from an EMBL/GenBank/DDBJ whole genome shotgun (WGS) entry which is preliminary data.</text>
</comment>
<evidence type="ECO:0000313" key="7">
    <source>
        <dbReference type="EMBL" id="RJK98040.1"/>
    </source>
</evidence>
<dbReference type="CDD" id="cd16914">
    <property type="entry name" value="EcfT"/>
    <property type="match status" value="1"/>
</dbReference>
<keyword evidence="8" id="KW-1185">Reference proteome</keyword>
<comment type="subcellular location">
    <subcellularLocation>
        <location evidence="1">Membrane</location>
        <topology evidence="1">Multi-pass membrane protein</topology>
    </subcellularLocation>
</comment>
<evidence type="ECO:0000313" key="8">
    <source>
        <dbReference type="Proteomes" id="UP000265614"/>
    </source>
</evidence>
<feature type="transmembrane region" description="Helical" evidence="6">
    <location>
        <begin position="107"/>
        <end position="129"/>
    </location>
</feature>
<dbReference type="RefSeq" id="WP_119948967.1">
    <property type="nucleotide sequence ID" value="NZ_QZEZ01000001.1"/>
</dbReference>
<organism evidence="7 8">
    <name type="scientific">Vallicoccus soli</name>
    <dbReference type="NCBI Taxonomy" id="2339232"/>
    <lineage>
        <taxon>Bacteria</taxon>
        <taxon>Bacillati</taxon>
        <taxon>Actinomycetota</taxon>
        <taxon>Actinomycetes</taxon>
        <taxon>Motilibacterales</taxon>
        <taxon>Vallicoccaceae</taxon>
        <taxon>Vallicoccus</taxon>
    </lineage>
</organism>
<gene>
    <name evidence="7" type="ORF">D5H78_03605</name>
</gene>
<name>A0A3A3Z1B2_9ACTN</name>
<accession>A0A3A3Z1B2</accession>
<evidence type="ECO:0000256" key="3">
    <source>
        <dbReference type="ARBA" id="ARBA00022692"/>
    </source>
</evidence>